<proteinExistence type="predicted"/>
<evidence type="ECO:0000313" key="4">
    <source>
        <dbReference type="EMBL" id="EOU20496.1"/>
    </source>
</evidence>
<feature type="transmembrane region" description="Helical" evidence="1">
    <location>
        <begin position="6"/>
        <end position="25"/>
    </location>
</feature>
<evidence type="ECO:0000313" key="5">
    <source>
        <dbReference type="Proteomes" id="UP000014104"/>
    </source>
</evidence>
<evidence type="ECO:0000256" key="1">
    <source>
        <dbReference type="SAM" id="Phobius"/>
    </source>
</evidence>
<keyword evidence="1" id="KW-0472">Membrane</keyword>
<dbReference type="Proteomes" id="UP000014107">
    <property type="component" value="Unassembled WGS sequence"/>
</dbReference>
<keyword evidence="1" id="KW-1133">Transmembrane helix</keyword>
<dbReference type="Proteomes" id="UP000014104">
    <property type="component" value="Unassembled WGS sequence"/>
</dbReference>
<dbReference type="EMBL" id="AHYV01000024">
    <property type="protein sequence ID" value="EOT45071.1"/>
    <property type="molecule type" value="Genomic_DNA"/>
</dbReference>
<dbReference type="EMBL" id="AHYV01000051">
    <property type="protein sequence ID" value="EOT38187.1"/>
    <property type="molecule type" value="Genomic_DNA"/>
</dbReference>
<comment type="caution">
    <text evidence="4">The sequence shown here is derived from an EMBL/GenBank/DDBJ whole genome shotgun (WGS) entry which is preliminary data.</text>
</comment>
<name>A0AAV3IYG1_ENTAV</name>
<dbReference type="AlphaFoldDB" id="A0AAV3IYG1"/>
<keyword evidence="5" id="KW-1185">Reference proteome</keyword>
<keyword evidence="1" id="KW-0812">Transmembrane</keyword>
<evidence type="ECO:0008006" key="7">
    <source>
        <dbReference type="Google" id="ProtNLM"/>
    </source>
</evidence>
<organism evidence="4 6">
    <name type="scientific">Enterococcus avium ATCC 14025</name>
    <dbReference type="NCBI Taxonomy" id="1140002"/>
    <lineage>
        <taxon>Bacteria</taxon>
        <taxon>Bacillati</taxon>
        <taxon>Bacillota</taxon>
        <taxon>Bacilli</taxon>
        <taxon>Lactobacillales</taxon>
        <taxon>Enterococcaceae</taxon>
        <taxon>Enterococcus</taxon>
    </lineage>
</organism>
<evidence type="ECO:0000313" key="6">
    <source>
        <dbReference type="Proteomes" id="UP000014107"/>
    </source>
</evidence>
<evidence type="ECO:0000313" key="2">
    <source>
        <dbReference type="EMBL" id="EOT38187.1"/>
    </source>
</evidence>
<sequence>MFWIIVAFMIGAFFGVIIMAILSAGKYDDMVNNRIE</sequence>
<protein>
    <recommendedName>
        <fullName evidence="7">Cbb3-type cytochrome oxidase assembly protein CcoS</fullName>
    </recommendedName>
</protein>
<dbReference type="EMBL" id="ASWL01000004">
    <property type="protein sequence ID" value="EOU20496.1"/>
    <property type="molecule type" value="Genomic_DNA"/>
</dbReference>
<reference evidence="4 6" key="2">
    <citation type="submission" date="2013-03" db="EMBL/GenBank/DDBJ databases">
        <title>The Genome Sequence of Enterococcus avium ATCC_14025 (PacBio/Illumina hybrid assembly).</title>
        <authorList>
            <consortium name="The Broad Institute Genomics Platform"/>
            <consortium name="The Broad Institute Genome Sequencing Center for Infectious Disease"/>
            <person name="Earl A."/>
            <person name="Russ C."/>
            <person name="Gilmore M."/>
            <person name="Surin D."/>
            <person name="Walker B."/>
            <person name="Young S."/>
            <person name="Zeng Q."/>
            <person name="Gargeya S."/>
            <person name="Fitzgerald M."/>
            <person name="Haas B."/>
            <person name="Abouelleil A."/>
            <person name="Allen A.W."/>
            <person name="Alvarado L."/>
            <person name="Arachchi H.M."/>
            <person name="Berlin A.M."/>
            <person name="Chapman S.B."/>
            <person name="Gainer-Dewar J."/>
            <person name="Goldberg J."/>
            <person name="Griggs A."/>
            <person name="Gujja S."/>
            <person name="Hansen M."/>
            <person name="Howarth C."/>
            <person name="Imamovic A."/>
            <person name="Ireland A."/>
            <person name="Larimer J."/>
            <person name="McCowan C."/>
            <person name="Murphy C."/>
            <person name="Pearson M."/>
            <person name="Poon T.W."/>
            <person name="Priest M."/>
            <person name="Roberts A."/>
            <person name="Saif S."/>
            <person name="Shea T."/>
            <person name="Sisk P."/>
            <person name="Sykes S."/>
            <person name="Wortman J."/>
            <person name="Nusbaum C."/>
            <person name="Birren B."/>
        </authorList>
    </citation>
    <scope>NUCLEOTIDE SEQUENCE [LARGE SCALE GENOMIC DNA]</scope>
    <source>
        <strain evidence="4 6">ATCC 14025</strain>
    </source>
</reference>
<evidence type="ECO:0000313" key="3">
    <source>
        <dbReference type="EMBL" id="EOT45071.1"/>
    </source>
</evidence>
<gene>
    <name evidence="4" type="ORF">I570_02943</name>
    <name evidence="3" type="ORF">OMU_02466</name>
    <name evidence="2" type="ORF">OMU_04552</name>
</gene>
<accession>A0AAV3IYG1</accession>
<reference evidence="2 5" key="1">
    <citation type="submission" date="2013-03" db="EMBL/GenBank/DDBJ databases">
        <title>The Genome Sequence of Enterococcus avium ATCC_14025 (Illumina only assembly).</title>
        <authorList>
            <consortium name="The Broad Institute Genomics Platform"/>
            <consortium name="The Broad Institute Genome Sequencing Center for Infectious Disease"/>
            <person name="Earl A."/>
            <person name="Russ C."/>
            <person name="Gilmore M."/>
            <person name="Surin D."/>
            <person name="Walker B."/>
            <person name="Young S."/>
            <person name="Zeng Q."/>
            <person name="Gargeya S."/>
            <person name="Fitzgerald M."/>
            <person name="Haas B."/>
            <person name="Abouelleil A."/>
            <person name="Allen A.W."/>
            <person name="Alvarado L."/>
            <person name="Arachchi H.M."/>
            <person name="Berlin A.M."/>
            <person name="Chapman S.B."/>
            <person name="Gainer-Dewar J."/>
            <person name="Goldberg J."/>
            <person name="Griggs A."/>
            <person name="Gujja S."/>
            <person name="Hansen M."/>
            <person name="Howarth C."/>
            <person name="Imamovic A."/>
            <person name="Ireland A."/>
            <person name="Larimer J."/>
            <person name="McCowan C."/>
            <person name="Murphy C."/>
            <person name="Pearson M."/>
            <person name="Poon T.W."/>
            <person name="Priest M."/>
            <person name="Roberts A."/>
            <person name="Saif S."/>
            <person name="Shea T."/>
            <person name="Sisk P."/>
            <person name="Sykes S."/>
            <person name="Wortman J."/>
            <person name="Nusbaum C."/>
            <person name="Birren B."/>
        </authorList>
    </citation>
    <scope>NUCLEOTIDE SEQUENCE [LARGE SCALE GENOMIC DNA]</scope>
    <source>
        <strain evidence="2 5">ATCC 14025</strain>
    </source>
</reference>